<dbReference type="EMBL" id="FLUV01000497">
    <property type="protein sequence ID" value="SBW19295.1"/>
    <property type="molecule type" value="Genomic_DNA"/>
</dbReference>
<name>A0A1C3NV66_9ACTN</name>
<sequence>MVTDPGDRDSGSIVIITMVRIPDPVAGSSMRSLYLGRSGSQLLRLMRV</sequence>
<keyword evidence="2" id="KW-1185">Reference proteome</keyword>
<organism evidence="1 2">
    <name type="scientific">Candidatus Protofrankia californiensis</name>
    <dbReference type="NCBI Taxonomy" id="1839754"/>
    <lineage>
        <taxon>Bacteria</taxon>
        <taxon>Bacillati</taxon>
        <taxon>Actinomycetota</taxon>
        <taxon>Actinomycetes</taxon>
        <taxon>Frankiales</taxon>
        <taxon>Frankiaceae</taxon>
        <taxon>Protofrankia</taxon>
    </lineage>
</organism>
<evidence type="ECO:0000313" key="2">
    <source>
        <dbReference type="Proteomes" id="UP000199013"/>
    </source>
</evidence>
<protein>
    <submittedName>
        <fullName evidence="1">Uncharacterized protein</fullName>
    </submittedName>
</protein>
<dbReference type="AlphaFoldDB" id="A0A1C3NV66"/>
<evidence type="ECO:0000313" key="1">
    <source>
        <dbReference type="EMBL" id="SBW19295.1"/>
    </source>
</evidence>
<accession>A0A1C3NV66</accession>
<proteinExistence type="predicted"/>
<reference evidence="2" key="1">
    <citation type="submission" date="2016-02" db="EMBL/GenBank/DDBJ databases">
        <authorList>
            <person name="Wibberg D."/>
        </authorList>
    </citation>
    <scope>NUCLEOTIDE SEQUENCE [LARGE SCALE GENOMIC DNA]</scope>
</reference>
<gene>
    <name evidence="1" type="ORF">FDG2_1187</name>
</gene>
<dbReference type="Proteomes" id="UP000199013">
    <property type="component" value="Unassembled WGS sequence"/>
</dbReference>